<gene>
    <name evidence="6" type="ORF">AMTR_s00066p00159430</name>
</gene>
<dbReference type="EMBL" id="KI392060">
    <property type="protein sequence ID" value="ERN20251.1"/>
    <property type="molecule type" value="Genomic_DNA"/>
</dbReference>
<organism evidence="6 7">
    <name type="scientific">Amborella trichopoda</name>
    <dbReference type="NCBI Taxonomy" id="13333"/>
    <lineage>
        <taxon>Eukaryota</taxon>
        <taxon>Viridiplantae</taxon>
        <taxon>Streptophyta</taxon>
        <taxon>Embryophyta</taxon>
        <taxon>Tracheophyta</taxon>
        <taxon>Spermatophyta</taxon>
        <taxon>Magnoliopsida</taxon>
        <taxon>Amborellales</taxon>
        <taxon>Amborellaceae</taxon>
        <taxon>Amborella</taxon>
    </lineage>
</organism>
<dbReference type="AlphaFoldDB" id="U5D3R3"/>
<dbReference type="OrthoDB" id="1933717at2759"/>
<evidence type="ECO:0000256" key="1">
    <source>
        <dbReference type="ARBA" id="ARBA00006484"/>
    </source>
</evidence>
<dbReference type="SUPFAM" id="SSF51735">
    <property type="entry name" value="NAD(P)-binding Rossmann-fold domains"/>
    <property type="match status" value="1"/>
</dbReference>
<keyword evidence="3 5" id="KW-0560">Oxidoreductase</keyword>
<dbReference type="eggNOG" id="KOG1208">
    <property type="taxonomic scope" value="Eukaryota"/>
</dbReference>
<reference evidence="7" key="1">
    <citation type="journal article" date="2013" name="Science">
        <title>The Amborella genome and the evolution of flowering plants.</title>
        <authorList>
            <consortium name="Amborella Genome Project"/>
        </authorList>
    </citation>
    <scope>NUCLEOTIDE SEQUENCE [LARGE SCALE GENOMIC DNA]</scope>
</reference>
<accession>U5D3R3</accession>
<keyword evidence="2 5" id="KW-0521">NADP</keyword>
<comment type="similarity">
    <text evidence="1 4">Belongs to the short-chain dehydrogenases/reductases (SDR) family.</text>
</comment>
<protein>
    <recommendedName>
        <fullName evidence="5">Short-chain dehydrogenase/reductase</fullName>
        <ecNumber evidence="5">1.1.1.-</ecNumber>
    </recommendedName>
</protein>
<dbReference type="PRINTS" id="PR00081">
    <property type="entry name" value="GDHRDH"/>
</dbReference>
<dbReference type="PANTHER" id="PTHR43490:SF60">
    <property type="entry name" value="NAD(P)-BINDING ROSSMANN-FOLD SUPERFAMILY PROTEIN"/>
    <property type="match status" value="1"/>
</dbReference>
<dbReference type="KEGG" id="atr:18448661"/>
<dbReference type="OMA" id="YWANDSV"/>
<evidence type="ECO:0000256" key="3">
    <source>
        <dbReference type="ARBA" id="ARBA00023002"/>
    </source>
</evidence>
<dbReference type="Gene3D" id="3.40.50.720">
    <property type="entry name" value="NAD(P)-binding Rossmann-like Domain"/>
    <property type="match status" value="1"/>
</dbReference>
<dbReference type="InterPro" id="IPR045313">
    <property type="entry name" value="CBR1-like"/>
</dbReference>
<dbReference type="FunFam" id="3.40.50.720:FF:000387">
    <property type="entry name" value="NAD(P)-binding Rossmann-fold superfamily protein"/>
    <property type="match status" value="1"/>
</dbReference>
<evidence type="ECO:0000313" key="7">
    <source>
        <dbReference type="Proteomes" id="UP000017836"/>
    </source>
</evidence>
<dbReference type="InterPro" id="IPR036291">
    <property type="entry name" value="NAD(P)-bd_dom_sf"/>
</dbReference>
<dbReference type="InterPro" id="IPR002347">
    <property type="entry name" value="SDR_fam"/>
</dbReference>
<dbReference type="PANTHER" id="PTHR43490">
    <property type="entry name" value="(+)-NEOMENTHOL DEHYDROGENASE"/>
    <property type="match status" value="1"/>
</dbReference>
<dbReference type="GO" id="GO:0016616">
    <property type="term" value="F:oxidoreductase activity, acting on the CH-OH group of donors, NAD or NADP as acceptor"/>
    <property type="evidence" value="ECO:0007669"/>
    <property type="project" value="InterPro"/>
</dbReference>
<dbReference type="CDD" id="cd05324">
    <property type="entry name" value="carb_red_PTCR-like_SDR_c"/>
    <property type="match status" value="1"/>
</dbReference>
<dbReference type="STRING" id="13333.U5D3R3"/>
<evidence type="ECO:0000313" key="6">
    <source>
        <dbReference type="EMBL" id="ERN20251.1"/>
    </source>
</evidence>
<name>U5D3R3_AMBTC</name>
<dbReference type="Pfam" id="PF00106">
    <property type="entry name" value="adh_short"/>
    <property type="match status" value="2"/>
</dbReference>
<sequence length="294" mass="32647">MASTDPSTQHSCIPTRWWSRDTLAVVTGANKGIGFEIVKQLCELGLTVILTARDESKGLEALELLKAKGLYAVFHCLDVSSSHSILDFVYWLRTCFGGLDILVNNAAVSFNALHENSVEHAETVLRTNFYGPKLLTDALLPLFRQSPSKSRILNVSSRLGSLNKLQDPVLKQVLQDEEKLSEETIDDFVKKFLDQVKLGTWRDAGWPKIWTDYSVSKLALNSYSVVLASRIKDRGVTVNCFCPGFTKTTMTQGEGKYTAEEVARLAVRIALIPGPELPTGKFFVGRKPAFFSKL</sequence>
<keyword evidence="7" id="KW-1185">Reference proteome</keyword>
<evidence type="ECO:0000256" key="2">
    <source>
        <dbReference type="ARBA" id="ARBA00022857"/>
    </source>
</evidence>
<dbReference type="Gramene" id="ERN20251">
    <property type="protein sequence ID" value="ERN20251"/>
    <property type="gene ID" value="AMTR_s00066p00159430"/>
</dbReference>
<dbReference type="PRINTS" id="PR00080">
    <property type="entry name" value="SDRFAMILY"/>
</dbReference>
<evidence type="ECO:0000256" key="4">
    <source>
        <dbReference type="RuleBase" id="RU000363"/>
    </source>
</evidence>
<evidence type="ECO:0000256" key="5">
    <source>
        <dbReference type="RuleBase" id="RU369024"/>
    </source>
</evidence>
<proteinExistence type="inferred from homology"/>
<dbReference type="EC" id="1.1.1.-" evidence="5"/>
<dbReference type="HOGENOM" id="CLU_010194_9_0_1"/>
<dbReference type="Proteomes" id="UP000017836">
    <property type="component" value="Unassembled WGS sequence"/>
</dbReference>